<keyword evidence="5 8" id="KW-0460">Magnesium</keyword>
<dbReference type="EMBL" id="CP123504">
    <property type="protein sequence ID" value="WGM02198.1"/>
    <property type="molecule type" value="Genomic_DNA"/>
</dbReference>
<feature type="binding site" evidence="8">
    <location>
        <position position="248"/>
    </location>
    <ligand>
        <name>Mn(2+)</name>
        <dbReference type="ChEBI" id="CHEBI:29035"/>
    </ligand>
</feature>
<evidence type="ECO:0000256" key="7">
    <source>
        <dbReference type="ARBA" id="ARBA00023125"/>
    </source>
</evidence>
<dbReference type="NCBIfam" id="TIGR03637">
    <property type="entry name" value="cas1_YPEST"/>
    <property type="match status" value="1"/>
</dbReference>
<evidence type="ECO:0000256" key="3">
    <source>
        <dbReference type="ARBA" id="ARBA00022759"/>
    </source>
</evidence>
<keyword evidence="8" id="KW-0464">Manganese</keyword>
<dbReference type="HAMAP" id="MF_01470">
    <property type="entry name" value="Cas1"/>
    <property type="match status" value="1"/>
</dbReference>
<dbReference type="GO" id="GO:0051607">
    <property type="term" value="P:defense response to virus"/>
    <property type="evidence" value="ECO:0007669"/>
    <property type="project" value="UniProtKB-UniRule"/>
</dbReference>
<keyword evidence="1 8" id="KW-0540">Nuclease</keyword>
<comment type="subunit">
    <text evidence="8">Homodimer, forms a heterotetramer with a Cas2 homodimer.</text>
</comment>
<proteinExistence type="inferred from homology"/>
<protein>
    <recommendedName>
        <fullName evidence="8">CRISPR-associated endonuclease Cas1</fullName>
        <ecNumber evidence="8">3.1.-.-</ecNumber>
    </recommendedName>
</protein>
<evidence type="ECO:0000256" key="6">
    <source>
        <dbReference type="ARBA" id="ARBA00023118"/>
    </source>
</evidence>
<accession>A0AA95KDY5</accession>
<name>A0AA95KDY5_9GAMM</name>
<evidence type="ECO:0000313" key="9">
    <source>
        <dbReference type="EMBL" id="WGM02198.1"/>
    </source>
</evidence>
<feature type="binding site" evidence="8">
    <location>
        <position position="262"/>
    </location>
    <ligand>
        <name>Mn(2+)</name>
        <dbReference type="ChEBI" id="CHEBI:29035"/>
    </ligand>
</feature>
<dbReference type="InterPro" id="IPR042211">
    <property type="entry name" value="CRISPR-assoc_Cas1_N"/>
</dbReference>
<dbReference type="AlphaFoldDB" id="A0AA95KDY5"/>
<dbReference type="GO" id="GO:0043571">
    <property type="term" value="P:maintenance of CRISPR repeat elements"/>
    <property type="evidence" value="ECO:0007669"/>
    <property type="project" value="UniProtKB-UniRule"/>
</dbReference>
<keyword evidence="4 8" id="KW-0378">Hydrolase</keyword>
<dbReference type="InterPro" id="IPR002729">
    <property type="entry name" value="CRISPR-assoc_Cas1"/>
</dbReference>
<dbReference type="InterPro" id="IPR050646">
    <property type="entry name" value="Cas1"/>
</dbReference>
<keyword evidence="7 8" id="KW-0238">DNA-binding</keyword>
<keyword evidence="3 8" id="KW-0255">Endonuclease</keyword>
<keyword evidence="2 8" id="KW-0479">Metal-binding</keyword>
<dbReference type="EC" id="3.1.-.-" evidence="8"/>
<dbReference type="InterPro" id="IPR042206">
    <property type="entry name" value="CRISPR-assoc_Cas1_C"/>
</dbReference>
<reference evidence="9" key="1">
    <citation type="submission" date="2023-04" db="EMBL/GenBank/DDBJ databases">
        <title>Genome dynamics across the evolutionary transition to endosymbiosis.</title>
        <authorList>
            <person name="Siozios S."/>
            <person name="Nadal-Jimenez P."/>
            <person name="Azagi T."/>
            <person name="Sprong H."/>
            <person name="Frost C.L."/>
            <person name="Parratt S.R."/>
            <person name="Taylor G."/>
            <person name="Brettell L."/>
            <person name="Lew K.C."/>
            <person name="Croft L."/>
            <person name="King K.C."/>
            <person name="Brockhurst M.A."/>
            <person name="Hypsa V."/>
            <person name="Novakova E."/>
            <person name="Darby A.C."/>
            <person name="Hurst G.D.D."/>
        </authorList>
    </citation>
    <scope>NUCLEOTIDE SEQUENCE</scope>
    <source>
        <strain evidence="9">APv</strain>
    </source>
</reference>
<comment type="cofactor">
    <cofactor evidence="8">
        <name>Mg(2+)</name>
        <dbReference type="ChEBI" id="CHEBI:18420"/>
    </cofactor>
    <cofactor evidence="8">
        <name>Mn(2+)</name>
        <dbReference type="ChEBI" id="CHEBI:29035"/>
    </cofactor>
</comment>
<dbReference type="Pfam" id="PF01867">
    <property type="entry name" value="Cas_Cas1"/>
    <property type="match status" value="1"/>
</dbReference>
<dbReference type="Gene3D" id="3.100.10.20">
    <property type="entry name" value="CRISPR-associated endonuclease Cas1, N-terminal domain"/>
    <property type="match status" value="1"/>
</dbReference>
<evidence type="ECO:0000256" key="4">
    <source>
        <dbReference type="ARBA" id="ARBA00022801"/>
    </source>
</evidence>
<dbReference type="GO" id="GO:0003677">
    <property type="term" value="F:DNA binding"/>
    <property type="evidence" value="ECO:0007669"/>
    <property type="project" value="UniProtKB-KW"/>
</dbReference>
<comment type="function">
    <text evidence="8">CRISPR (clustered regularly interspaced short palindromic repeat), is an adaptive immune system that provides protection against mobile genetic elements (viruses, transposable elements and conjugative plasmids). CRISPR clusters contain spacers, sequences complementary to antecedent mobile elements, and target invading nucleic acids. CRISPR clusters are transcribed and processed into CRISPR RNA (crRNA). Acts as a dsDNA endonuclease. Involved in the integration of spacer DNA into the CRISPR cassette.</text>
</comment>
<dbReference type="RefSeq" id="WP_280625531.1">
    <property type="nucleotide sequence ID" value="NZ_CP123504.1"/>
</dbReference>
<evidence type="ECO:0000256" key="8">
    <source>
        <dbReference type="HAMAP-Rule" id="MF_01470"/>
    </source>
</evidence>
<dbReference type="InterPro" id="IPR019857">
    <property type="entry name" value="CRISPR-assoc_Cas1_YPEST-subtyp"/>
</dbReference>
<feature type="binding site" evidence="8">
    <location>
        <position position="186"/>
    </location>
    <ligand>
        <name>Mn(2+)</name>
        <dbReference type="ChEBI" id="CHEBI:29035"/>
    </ligand>
</feature>
<dbReference type="GO" id="GO:0016787">
    <property type="term" value="F:hydrolase activity"/>
    <property type="evidence" value="ECO:0007669"/>
    <property type="project" value="UniProtKB-KW"/>
</dbReference>
<dbReference type="PANTHER" id="PTHR34353">
    <property type="entry name" value="CRISPR-ASSOCIATED ENDONUCLEASE CAS1 1"/>
    <property type="match status" value="1"/>
</dbReference>
<dbReference type="GO" id="GO:0046872">
    <property type="term" value="F:metal ion binding"/>
    <property type="evidence" value="ECO:0007669"/>
    <property type="project" value="UniProtKB-UniRule"/>
</dbReference>
<sequence>MEQLPPSDLKTILHSKRANLYYLEHCRVMQKDGRVLYLTEAKNENCYYNIPIANTTVILLGTGTSITQAAMRMLATAGVLVGFCGGGGTPLFMGAEIERLTPQNEYRPTEYLQGWMQFWFDQDKRLAAAKQFQQARINYLQQVWEKDRELKNEEFVYQNKIIQKALETFHARTKVAKDPTELLVTEAQLTKTLYKYAANNTNQKNFIRQHKSLNKTNEFLNHGNYLAYGLAASCLWVLGIPHSFAVMHGKTRRGALVFDVADLIKDAIVLPWAFICAKDNASEQEFRQQVLQQFVEHQALDFMFNTVKAIALQNHSE</sequence>
<dbReference type="PANTHER" id="PTHR34353:SF3">
    <property type="entry name" value="CRISPR-ASSOCIATED ENDONUCLEASE CAS1"/>
    <property type="match status" value="1"/>
</dbReference>
<keyword evidence="6 8" id="KW-0051">Antiviral defense</keyword>
<comment type="similarity">
    <text evidence="8">Belongs to the CRISPR-associated endonuclease Cas1 family.</text>
</comment>
<dbReference type="GO" id="GO:0004520">
    <property type="term" value="F:DNA endonuclease activity"/>
    <property type="evidence" value="ECO:0007669"/>
    <property type="project" value="InterPro"/>
</dbReference>
<dbReference type="Proteomes" id="UP001177595">
    <property type="component" value="Chromosome"/>
</dbReference>
<dbReference type="NCBIfam" id="TIGR00287">
    <property type="entry name" value="cas1"/>
    <property type="match status" value="1"/>
</dbReference>
<gene>
    <name evidence="9" type="primary">cas1f</name>
    <name evidence="8" type="synonym">cas1</name>
    <name evidence="9" type="ORF">QE210_03575</name>
</gene>
<organism evidence="9 10">
    <name type="scientific">Arsenophonus nasoniae</name>
    <name type="common">son-killer infecting Nasonia vitripennis</name>
    <dbReference type="NCBI Taxonomy" id="638"/>
    <lineage>
        <taxon>Bacteria</taxon>
        <taxon>Pseudomonadati</taxon>
        <taxon>Pseudomonadota</taxon>
        <taxon>Gammaproteobacteria</taxon>
        <taxon>Enterobacterales</taxon>
        <taxon>Morganellaceae</taxon>
        <taxon>Arsenophonus</taxon>
    </lineage>
</organism>
<evidence type="ECO:0000256" key="2">
    <source>
        <dbReference type="ARBA" id="ARBA00022723"/>
    </source>
</evidence>
<evidence type="ECO:0000256" key="5">
    <source>
        <dbReference type="ARBA" id="ARBA00022842"/>
    </source>
</evidence>
<evidence type="ECO:0000313" key="10">
    <source>
        <dbReference type="Proteomes" id="UP001177595"/>
    </source>
</evidence>
<dbReference type="Gene3D" id="1.20.120.920">
    <property type="entry name" value="CRISPR-associated endonuclease Cas1, C-terminal domain"/>
    <property type="match status" value="1"/>
</dbReference>
<evidence type="ECO:0000256" key="1">
    <source>
        <dbReference type="ARBA" id="ARBA00022722"/>
    </source>
</evidence>